<gene>
    <name evidence="1" type="ORF">CLODIP_2_CD08118</name>
</gene>
<reference evidence="1 2" key="1">
    <citation type="submission" date="2020-04" db="EMBL/GenBank/DDBJ databases">
        <authorList>
            <person name="Alioto T."/>
            <person name="Alioto T."/>
            <person name="Gomez Garrido J."/>
        </authorList>
    </citation>
    <scope>NUCLEOTIDE SEQUENCE [LARGE SCALE GENOMIC DNA]</scope>
</reference>
<proteinExistence type="predicted"/>
<evidence type="ECO:0000313" key="2">
    <source>
        <dbReference type="Proteomes" id="UP000494165"/>
    </source>
</evidence>
<accession>A0A8S1CGK3</accession>
<protein>
    <submittedName>
        <fullName evidence="1">Uncharacterized protein</fullName>
    </submittedName>
</protein>
<evidence type="ECO:0000313" key="1">
    <source>
        <dbReference type="EMBL" id="CAB3368076.1"/>
    </source>
</evidence>
<dbReference type="AlphaFoldDB" id="A0A8S1CGK3"/>
<comment type="caution">
    <text evidence="1">The sequence shown here is derived from an EMBL/GenBank/DDBJ whole genome shotgun (WGS) entry which is preliminary data.</text>
</comment>
<sequence length="236" mass="25996">MEGGSPFYDLKISSRSGQHLGVLWHPKADDDELSPDSSLRSSSAYEVAELEEKCDRLSPDAEDSLLDEIAEQALESERQVDKGLVHGLEESLREEHALGGGHGHGHSTLDALAGKFVQLAVSRKRQTTEMIELIDRREANENGHSCIVHTVHQMKRLLDHLHFHWHSFSGPGGGDAFLHMSMDLATAMESKSMQITQWTMTHRAACLAASASSTCPGASVAELIDFQECPPFVHLY</sequence>
<dbReference type="EMBL" id="CADEPI010000036">
    <property type="protein sequence ID" value="CAB3368076.1"/>
    <property type="molecule type" value="Genomic_DNA"/>
</dbReference>
<dbReference type="Proteomes" id="UP000494165">
    <property type="component" value="Unassembled WGS sequence"/>
</dbReference>
<keyword evidence="2" id="KW-1185">Reference proteome</keyword>
<name>A0A8S1CGK3_9INSE</name>
<organism evidence="1 2">
    <name type="scientific">Cloeon dipterum</name>
    <dbReference type="NCBI Taxonomy" id="197152"/>
    <lineage>
        <taxon>Eukaryota</taxon>
        <taxon>Metazoa</taxon>
        <taxon>Ecdysozoa</taxon>
        <taxon>Arthropoda</taxon>
        <taxon>Hexapoda</taxon>
        <taxon>Insecta</taxon>
        <taxon>Pterygota</taxon>
        <taxon>Palaeoptera</taxon>
        <taxon>Ephemeroptera</taxon>
        <taxon>Pisciforma</taxon>
        <taxon>Baetidae</taxon>
        <taxon>Cloeon</taxon>
    </lineage>
</organism>